<dbReference type="SUPFAM" id="SSF52047">
    <property type="entry name" value="RNI-like"/>
    <property type="match status" value="1"/>
</dbReference>
<gene>
    <name evidence="1" type="ORF">ONZ51_g8999</name>
</gene>
<proteinExistence type="predicted"/>
<sequence>MSYQRLKSPLPTEIYEEIIEWVDALELRLFERKRLSVGQRRIRLSALHSCALTCRAWLPTSRACLYGHLIFISTDKTPHERLVQSLDANPWLRTLITRFDVIDDANWFISDVCGSVTHASNPQPTSTISHTWAFMLAGKLPCLHSITVAFADGLARRPQFVRSLQTFSTVSTLSLAWFESGSIADLLRLLAAFPNLRTLTLDGMRWKPSGMRAVVPSRQYPALATLTIVNTWFSEHDVWSEALYALLQAVAHTIKVLVLDLPSIPYDQPDERMITTHLLLSNLAILHIRLGRRVFGTTVEHEPQQYEVVMNWVSRVAPALKRLVLELAPFDSESANDVWPTDSYIQVMMKRLAGTYLSRIRMLPILSAPNTKITLLLYHESPQTEEDRAFFATKATAYLEEVMSSFKQCPRIKVICCGLTG</sequence>
<accession>A0AAD7TPM9</accession>
<organism evidence="1 2">
    <name type="scientific">Trametes cubensis</name>
    <dbReference type="NCBI Taxonomy" id="1111947"/>
    <lineage>
        <taxon>Eukaryota</taxon>
        <taxon>Fungi</taxon>
        <taxon>Dikarya</taxon>
        <taxon>Basidiomycota</taxon>
        <taxon>Agaricomycotina</taxon>
        <taxon>Agaricomycetes</taxon>
        <taxon>Polyporales</taxon>
        <taxon>Polyporaceae</taxon>
        <taxon>Trametes</taxon>
    </lineage>
</organism>
<dbReference type="Proteomes" id="UP001215151">
    <property type="component" value="Unassembled WGS sequence"/>
</dbReference>
<dbReference type="EMBL" id="JAPEVG010000290">
    <property type="protein sequence ID" value="KAJ8469423.1"/>
    <property type="molecule type" value="Genomic_DNA"/>
</dbReference>
<reference evidence="1" key="1">
    <citation type="submission" date="2022-11" db="EMBL/GenBank/DDBJ databases">
        <title>Genome Sequence of Cubamyces cubensis.</title>
        <authorList>
            <person name="Buettner E."/>
        </authorList>
    </citation>
    <scope>NUCLEOTIDE SEQUENCE</scope>
    <source>
        <strain evidence="1">MPL-01</strain>
    </source>
</reference>
<name>A0AAD7TPM9_9APHY</name>
<protein>
    <recommendedName>
        <fullName evidence="3">F-box domain-containing protein</fullName>
    </recommendedName>
</protein>
<evidence type="ECO:0000313" key="2">
    <source>
        <dbReference type="Proteomes" id="UP001215151"/>
    </source>
</evidence>
<keyword evidence="2" id="KW-1185">Reference proteome</keyword>
<comment type="caution">
    <text evidence="1">The sequence shown here is derived from an EMBL/GenBank/DDBJ whole genome shotgun (WGS) entry which is preliminary data.</text>
</comment>
<evidence type="ECO:0000313" key="1">
    <source>
        <dbReference type="EMBL" id="KAJ8469423.1"/>
    </source>
</evidence>
<dbReference type="AlphaFoldDB" id="A0AAD7TPM9"/>
<evidence type="ECO:0008006" key="3">
    <source>
        <dbReference type="Google" id="ProtNLM"/>
    </source>
</evidence>